<keyword evidence="3" id="KW-1185">Reference proteome</keyword>
<evidence type="ECO:0000313" key="3">
    <source>
        <dbReference type="Proteomes" id="UP000193920"/>
    </source>
</evidence>
<feature type="compositionally biased region" description="Basic and acidic residues" evidence="1">
    <location>
        <begin position="257"/>
        <end position="266"/>
    </location>
</feature>
<dbReference type="EMBL" id="MCOG01000077">
    <property type="protein sequence ID" value="ORY55605.1"/>
    <property type="molecule type" value="Genomic_DNA"/>
</dbReference>
<evidence type="ECO:0000256" key="1">
    <source>
        <dbReference type="SAM" id="MobiDB-lite"/>
    </source>
</evidence>
<feature type="compositionally biased region" description="Polar residues" evidence="1">
    <location>
        <begin position="247"/>
        <end position="256"/>
    </location>
</feature>
<dbReference type="OrthoDB" id="5595153at2759"/>
<sequence>MNEKLDAYLDKQRKFVSLVKDVQINLNSKEYKKQGYTFNEYIKLKWNISQAQAYRYIMCAKVIDQLEEFEIKPSYESLCKSLNNVAKTPIHMKLLWSTIILKTNGIPDSVNSTHINQYWKDLCMDEKYSHICHYEDEESIRSKIEISLSKLSNIKKHKRSTQIEDESDEPQLNKKKSESNISKISFTQRLSKSDNNINESSKIGKTIIHSGHTLNTFNSSLSLVNNYNSSVSNNELLMNDTSLTPNHPYDISSSETLYDKPVRNELDDPFQPPENIITYYQEQQLQPFQPQSQQIQLVSLVSPQQFQQQSQSQSPLQSSLQLQSQPQSPLQSSLQLQSQPQSPLQSSLQLQSQSQSPLQSSLQLQSQSQSPLQSSLQLQSQSQSPLQSSLQLQSQSQSPLQSSLQLQSQSQSLFQLQSLSLSLIQSQQQNQQQNEQQNQQ</sequence>
<dbReference type="AlphaFoldDB" id="A0A1Y2DAB7"/>
<reference evidence="2 3" key="1">
    <citation type="submission" date="2016-08" db="EMBL/GenBank/DDBJ databases">
        <title>A Parts List for Fungal Cellulosomes Revealed by Comparative Genomics.</title>
        <authorList>
            <consortium name="DOE Joint Genome Institute"/>
            <person name="Haitjema C.H."/>
            <person name="Gilmore S.P."/>
            <person name="Henske J.K."/>
            <person name="Solomon K.V."/>
            <person name="De Groot R."/>
            <person name="Kuo A."/>
            <person name="Mondo S.J."/>
            <person name="Salamov A.A."/>
            <person name="Labutti K."/>
            <person name="Zhao Z."/>
            <person name="Chiniquy J."/>
            <person name="Barry K."/>
            <person name="Brewer H.M."/>
            <person name="Purvine S.O."/>
            <person name="Wright A.T."/>
            <person name="Boxma B."/>
            <person name="Van Alen T."/>
            <person name="Hackstein J.H."/>
            <person name="Baker S.E."/>
            <person name="Grigoriev I.V."/>
            <person name="O'Malley M.A."/>
        </authorList>
    </citation>
    <scope>NUCLEOTIDE SEQUENCE [LARGE SCALE GENOMIC DNA]</scope>
    <source>
        <strain evidence="2 3">G1</strain>
    </source>
</reference>
<protein>
    <submittedName>
        <fullName evidence="2">Uncharacterized protein</fullName>
    </submittedName>
</protein>
<feature type="region of interest" description="Disordered" evidence="1">
    <location>
        <begin position="309"/>
        <end position="352"/>
    </location>
</feature>
<organism evidence="2 3">
    <name type="scientific">Neocallimastix californiae</name>
    <dbReference type="NCBI Taxonomy" id="1754190"/>
    <lineage>
        <taxon>Eukaryota</taxon>
        <taxon>Fungi</taxon>
        <taxon>Fungi incertae sedis</taxon>
        <taxon>Chytridiomycota</taxon>
        <taxon>Chytridiomycota incertae sedis</taxon>
        <taxon>Neocallimastigomycetes</taxon>
        <taxon>Neocallimastigales</taxon>
        <taxon>Neocallimastigaceae</taxon>
        <taxon>Neocallimastix</taxon>
    </lineage>
</organism>
<dbReference type="STRING" id="1754190.A0A1Y2DAB7"/>
<gene>
    <name evidence="2" type="ORF">LY90DRAFT_265051</name>
</gene>
<evidence type="ECO:0000313" key="2">
    <source>
        <dbReference type="EMBL" id="ORY55605.1"/>
    </source>
</evidence>
<dbReference type="Proteomes" id="UP000193920">
    <property type="component" value="Unassembled WGS sequence"/>
</dbReference>
<accession>A0A1Y2DAB7</accession>
<comment type="caution">
    <text evidence="2">The sequence shown here is derived from an EMBL/GenBank/DDBJ whole genome shotgun (WGS) entry which is preliminary data.</text>
</comment>
<name>A0A1Y2DAB7_9FUNG</name>
<feature type="region of interest" description="Disordered" evidence="1">
    <location>
        <begin position="158"/>
        <end position="185"/>
    </location>
</feature>
<proteinExistence type="predicted"/>
<feature type="region of interest" description="Disordered" evidence="1">
    <location>
        <begin position="247"/>
        <end position="273"/>
    </location>
</feature>